<dbReference type="OrthoDB" id="9801954at2"/>
<dbReference type="Gene3D" id="3.90.550.10">
    <property type="entry name" value="Spore Coat Polysaccharide Biosynthesis Protein SpsA, Chain A"/>
    <property type="match status" value="1"/>
</dbReference>
<name>A0A561PU69_9BACT</name>
<evidence type="ECO:0000259" key="3">
    <source>
        <dbReference type="Pfam" id="PF02709"/>
    </source>
</evidence>
<dbReference type="InterPro" id="IPR050834">
    <property type="entry name" value="Glycosyltransf_2"/>
</dbReference>
<keyword evidence="1 4" id="KW-0808">Transferase</keyword>
<dbReference type="EMBL" id="VIWO01000003">
    <property type="protein sequence ID" value="TWF41618.1"/>
    <property type="molecule type" value="Genomic_DNA"/>
</dbReference>
<feature type="domain" description="Galactosyltransferase C-terminal" evidence="3">
    <location>
        <begin position="169"/>
        <end position="232"/>
    </location>
</feature>
<accession>A0A561PU69</accession>
<dbReference type="Pfam" id="PF02709">
    <property type="entry name" value="Glyco_transf_7C"/>
    <property type="match status" value="1"/>
</dbReference>
<dbReference type="InterPro" id="IPR027791">
    <property type="entry name" value="Galactosyl_T_C"/>
</dbReference>
<dbReference type="Proteomes" id="UP000320811">
    <property type="component" value="Unassembled WGS sequence"/>
</dbReference>
<evidence type="ECO:0000313" key="5">
    <source>
        <dbReference type="Proteomes" id="UP000320811"/>
    </source>
</evidence>
<dbReference type="AlphaFoldDB" id="A0A561PU69"/>
<dbReference type="RefSeq" id="WP_145669806.1">
    <property type="nucleotide sequence ID" value="NZ_VIWO01000003.1"/>
</dbReference>
<dbReference type="GO" id="GO:0016740">
    <property type="term" value="F:transferase activity"/>
    <property type="evidence" value="ECO:0007669"/>
    <property type="project" value="UniProtKB-KW"/>
</dbReference>
<evidence type="ECO:0000256" key="1">
    <source>
        <dbReference type="ARBA" id="ARBA00022679"/>
    </source>
</evidence>
<reference evidence="4 5" key="1">
    <citation type="submission" date="2019-06" db="EMBL/GenBank/DDBJ databases">
        <title>Sorghum-associated microbial communities from plants grown in Nebraska, USA.</title>
        <authorList>
            <person name="Schachtman D."/>
        </authorList>
    </citation>
    <scope>NUCLEOTIDE SEQUENCE [LARGE SCALE GENOMIC DNA]</scope>
    <source>
        <strain evidence="4 5">1209</strain>
    </source>
</reference>
<organism evidence="4 5">
    <name type="scientific">Chitinophaga polysaccharea</name>
    <dbReference type="NCBI Taxonomy" id="1293035"/>
    <lineage>
        <taxon>Bacteria</taxon>
        <taxon>Pseudomonadati</taxon>
        <taxon>Bacteroidota</taxon>
        <taxon>Chitinophagia</taxon>
        <taxon>Chitinophagales</taxon>
        <taxon>Chitinophagaceae</taxon>
        <taxon>Chitinophaga</taxon>
    </lineage>
</organism>
<dbReference type="Pfam" id="PF00535">
    <property type="entry name" value="Glycos_transf_2"/>
    <property type="match status" value="1"/>
</dbReference>
<evidence type="ECO:0000259" key="2">
    <source>
        <dbReference type="Pfam" id="PF00535"/>
    </source>
</evidence>
<dbReference type="PANTHER" id="PTHR43685">
    <property type="entry name" value="GLYCOSYLTRANSFERASE"/>
    <property type="match status" value="1"/>
</dbReference>
<comment type="caution">
    <text evidence="4">The sequence shown here is derived from an EMBL/GenBank/DDBJ whole genome shotgun (WGS) entry which is preliminary data.</text>
</comment>
<dbReference type="PANTHER" id="PTHR43685:SF3">
    <property type="entry name" value="SLR2126 PROTEIN"/>
    <property type="match status" value="1"/>
</dbReference>
<dbReference type="InterPro" id="IPR001173">
    <property type="entry name" value="Glyco_trans_2-like"/>
</dbReference>
<gene>
    <name evidence="4" type="ORF">FHW36_103422</name>
</gene>
<feature type="domain" description="Glycosyltransferase 2-like" evidence="2">
    <location>
        <begin position="10"/>
        <end position="124"/>
    </location>
</feature>
<keyword evidence="5" id="KW-1185">Reference proteome</keyword>
<proteinExistence type="predicted"/>
<evidence type="ECO:0000313" key="4">
    <source>
        <dbReference type="EMBL" id="TWF41618.1"/>
    </source>
</evidence>
<dbReference type="InterPro" id="IPR029044">
    <property type="entry name" value="Nucleotide-diphossugar_trans"/>
</dbReference>
<sequence length="278" mass="32398">MGERVSVALLITTYNWPEALKLVLDSVLVQTVFPDEIIIADDGSGTPTKAVVDAFRKKTNIPVKHFWHPDEGFRKTLILNQAITGTSSKYIIQIDGDIVLHELFIQDHISEAERGYYIRGSRVLLQEKITKRCIRNGSFEPVYTLSSDVRNKFNSLRIPFLSYLLIRRTSRSRNWIGCNCAFWKEDFMKVNGYNNELSGWGHEDIELAARFINSGLRQKRVKLKAVCYHLYHPYNDRGQETINYRVYLDTLHRGIAYCANGYHRHHHHHHHHQHQLTD</sequence>
<dbReference type="CDD" id="cd06420">
    <property type="entry name" value="GT2_Chondriotin_Pol_N"/>
    <property type="match status" value="1"/>
</dbReference>
<dbReference type="SUPFAM" id="SSF53448">
    <property type="entry name" value="Nucleotide-diphospho-sugar transferases"/>
    <property type="match status" value="1"/>
</dbReference>
<protein>
    <submittedName>
        <fullName evidence="4">Glycosyltransferase involved in cell wall biosynthesis</fullName>
    </submittedName>
</protein>